<keyword evidence="1" id="KW-0808">Transferase</keyword>
<dbReference type="GO" id="GO:0003968">
    <property type="term" value="F:RNA-directed RNA polymerase activity"/>
    <property type="evidence" value="ECO:0007669"/>
    <property type="project" value="UniProtKB-KW"/>
</dbReference>
<organism evidence="4 5">
    <name type="scientific">Rhodotorula diobovata</name>
    <dbReference type="NCBI Taxonomy" id="5288"/>
    <lineage>
        <taxon>Eukaryota</taxon>
        <taxon>Fungi</taxon>
        <taxon>Dikarya</taxon>
        <taxon>Basidiomycota</taxon>
        <taxon>Pucciniomycotina</taxon>
        <taxon>Microbotryomycetes</taxon>
        <taxon>Sporidiobolales</taxon>
        <taxon>Sporidiobolaceae</taxon>
        <taxon>Rhodotorula</taxon>
    </lineage>
</organism>
<feature type="compositionally biased region" description="Low complexity" evidence="2">
    <location>
        <begin position="268"/>
        <end position="278"/>
    </location>
</feature>
<gene>
    <name evidence="4" type="ORF">DMC30DRAFT_11229</name>
</gene>
<dbReference type="InterPro" id="IPR007855">
    <property type="entry name" value="RDRP"/>
</dbReference>
<dbReference type="PANTHER" id="PTHR23079">
    <property type="entry name" value="RNA-DEPENDENT RNA POLYMERASE"/>
    <property type="match status" value="1"/>
</dbReference>
<proteinExistence type="inferred from homology"/>
<dbReference type="GO" id="GO:0003723">
    <property type="term" value="F:RNA binding"/>
    <property type="evidence" value="ECO:0007669"/>
    <property type="project" value="UniProtKB-KW"/>
</dbReference>
<evidence type="ECO:0000259" key="3">
    <source>
        <dbReference type="Pfam" id="PF05183"/>
    </source>
</evidence>
<comment type="similarity">
    <text evidence="1">Belongs to the RdRP family.</text>
</comment>
<dbReference type="PANTHER" id="PTHR23079:SF55">
    <property type="entry name" value="RNA-DIRECTED RNA POLYMERASE"/>
    <property type="match status" value="1"/>
</dbReference>
<dbReference type="AlphaFoldDB" id="A0A5C5G393"/>
<dbReference type="STRING" id="5288.A0A5C5G393"/>
<keyword evidence="1" id="KW-0548">Nucleotidyltransferase</keyword>
<dbReference type="Pfam" id="PF05183">
    <property type="entry name" value="RdRP"/>
    <property type="match status" value="1"/>
</dbReference>
<dbReference type="OrthoDB" id="6513042at2759"/>
<reference evidence="4 5" key="1">
    <citation type="submission" date="2019-03" db="EMBL/GenBank/DDBJ databases">
        <title>Rhodosporidium diobovatum UCD-FST 08-225 genome sequencing, assembly, and annotation.</title>
        <authorList>
            <person name="Fakankun I.U."/>
            <person name="Fristensky B."/>
            <person name="Levin D.B."/>
        </authorList>
    </citation>
    <scope>NUCLEOTIDE SEQUENCE [LARGE SCALE GENOMIC DNA]</scope>
    <source>
        <strain evidence="4 5">UCD-FST 08-225</strain>
    </source>
</reference>
<dbReference type="GO" id="GO:0030422">
    <property type="term" value="P:siRNA processing"/>
    <property type="evidence" value="ECO:0007669"/>
    <property type="project" value="TreeGrafter"/>
</dbReference>
<dbReference type="EC" id="2.7.7.48" evidence="1"/>
<dbReference type="Proteomes" id="UP000311382">
    <property type="component" value="Unassembled WGS sequence"/>
</dbReference>
<dbReference type="GO" id="GO:0031380">
    <property type="term" value="C:nuclear RNA-directed RNA polymerase complex"/>
    <property type="evidence" value="ECO:0007669"/>
    <property type="project" value="TreeGrafter"/>
</dbReference>
<protein>
    <recommendedName>
        <fullName evidence="1">RNA-dependent RNA polymerase</fullName>
        <ecNumber evidence="1">2.7.7.48</ecNumber>
    </recommendedName>
</protein>
<accession>A0A5C5G393</accession>
<evidence type="ECO:0000256" key="2">
    <source>
        <dbReference type="SAM" id="MobiDB-lite"/>
    </source>
</evidence>
<evidence type="ECO:0000256" key="1">
    <source>
        <dbReference type="RuleBase" id="RU363098"/>
    </source>
</evidence>
<evidence type="ECO:0000313" key="4">
    <source>
        <dbReference type="EMBL" id="TNY23580.1"/>
    </source>
</evidence>
<dbReference type="EMBL" id="SOZI01000010">
    <property type="protein sequence ID" value="TNY23580.1"/>
    <property type="molecule type" value="Genomic_DNA"/>
</dbReference>
<keyword evidence="1" id="KW-0696">RNA-directed RNA polymerase</keyword>
<comment type="caution">
    <text evidence="4">The sequence shown here is derived from an EMBL/GenBank/DDBJ whole genome shotgun (WGS) entry which is preliminary data.</text>
</comment>
<comment type="catalytic activity">
    <reaction evidence="1">
        <text>RNA(n) + a ribonucleoside 5'-triphosphate = RNA(n+1) + diphosphate</text>
        <dbReference type="Rhea" id="RHEA:21248"/>
        <dbReference type="Rhea" id="RHEA-COMP:14527"/>
        <dbReference type="Rhea" id="RHEA-COMP:17342"/>
        <dbReference type="ChEBI" id="CHEBI:33019"/>
        <dbReference type="ChEBI" id="CHEBI:61557"/>
        <dbReference type="ChEBI" id="CHEBI:140395"/>
        <dbReference type="EC" id="2.7.7.48"/>
    </reaction>
</comment>
<sequence>MWLEKRATDGKTLLVVRIWDEAGPTVLLPESALSIRVVVEVDVIDQCFADPTSASLFLRLSRPPTFEAVAVRQPGERQPWPQQVPWIDAEHARVAGYASCALRLELRTRGEFDTLLVAADKAGLPRVVRSSMSIIAHPRVDDEGLAAFHTWLLKLDFRVAFQLEKLVRNGLVHAARAVSLRDMVDFYIVEKGGRATERILDLFADRLGGLDRTSSQKVDTEGEIAKENKALGVAPGRGQRRKTESVVARSPDRPRAKRRKTEPVVLCSDSNSSDSSGSSDDDVLVVGATLPSFRGIATEHASHLSIAELRTLLDRALADSASLGQLLGRADDSKLVRQVTITPTRILLAGPVLADTNTVVRTSGHSQNFITVSVRNEDGSRLNDRNTGLLDLRFKPLFRQGFELGGRGWQFLAWSSSGLKNGSCFFVSPYAHEGRLITPASIHRSIGDFAGTPTGLVPAKYMARIAQAFSSSKPTLELAVEQILDIPDIESRSGSCFSDGVGLVSPQLAADVVRALNLKLGARQKAPTCFQFRIGGAKGMLQVDPSLEGKVVALRPSQIKFSSALTHLEISGIFEAGQAFLNRPLVTLLEGLGIPAQRFLDLQSKATRAIRKARMTLPFAVELLRDWNLAPITSFTSTLSFLAQRSSTATEAFVNPFVVRCLDAAVVHALRDIKYSARIPLPGCYNVVGVLDVDGCLAADEVYVRIARSDSSTEYLEGTVAISRSPTNHPGDLRLVEAVGRLSRGVGERIRGLTNCVVFSCQGERSLPSMLAGGDLDGDVYLLLTQQSGLVPSPERISAPAAYNPSPTVQLDREVTVSDGADFFFEFVTRDRTGLVATRQLHLADAYAEGLFHPDCLKLAQLHSDCVDSAKSGSFVPYDALPRVPQRGWPDFLTNDSPDSYRSPRALGQLYRGISEEALVTAPRTGTADDPLSDVDPYRALTRALSSISLPSLPSSRLPPPSPALVTRFRGYLPSFSSELSKLLPLSLKSGLDEEALFLSISLGTNKVDKNEKLGLSRRREQAGELFALVRPLIRDGDGADGGDGAEDGAQGTANAVCSAWSAWHAAVEESEDRGKGRAGASGSTRLVGLRTWGWLALGVLVEQLQAAEKEYAEVIVLDD</sequence>
<feature type="region of interest" description="Disordered" evidence="2">
    <location>
        <begin position="232"/>
        <end position="281"/>
    </location>
</feature>
<name>A0A5C5G393_9BASI</name>
<feature type="domain" description="RDRP core" evidence="3">
    <location>
        <begin position="341"/>
        <end position="913"/>
    </location>
</feature>
<evidence type="ECO:0000313" key="5">
    <source>
        <dbReference type="Proteomes" id="UP000311382"/>
    </source>
</evidence>
<dbReference type="InterPro" id="IPR057596">
    <property type="entry name" value="RDRP_core"/>
</dbReference>
<keyword evidence="5" id="KW-1185">Reference proteome</keyword>
<keyword evidence="1" id="KW-0694">RNA-binding</keyword>